<dbReference type="InterPro" id="IPR024185">
    <property type="entry name" value="FTHF_cligase-like_sf"/>
</dbReference>
<organism evidence="5 6">
    <name type="scientific">Roseburia amylophila</name>
    <dbReference type="NCBI Taxonomy" id="2981794"/>
    <lineage>
        <taxon>Bacteria</taxon>
        <taxon>Bacillati</taxon>
        <taxon>Bacillota</taxon>
        <taxon>Clostridia</taxon>
        <taxon>Lachnospirales</taxon>
        <taxon>Lachnospiraceae</taxon>
        <taxon>Roseburia</taxon>
    </lineage>
</organism>
<dbReference type="Gene3D" id="3.40.50.10420">
    <property type="entry name" value="NagB/RpiA/CoA transferase-like"/>
    <property type="match status" value="1"/>
</dbReference>
<reference evidence="5 6" key="1">
    <citation type="journal article" date="2021" name="ISME Commun">
        <title>Automated analysis of genomic sequences facilitates high-throughput and comprehensive description of bacteria.</title>
        <authorList>
            <person name="Hitch T.C.A."/>
        </authorList>
    </citation>
    <scope>NUCLEOTIDE SEQUENCE [LARGE SCALE GENOMIC DNA]</scope>
    <source>
        <strain evidence="5 6">Sanger_19</strain>
    </source>
</reference>
<dbReference type="Pfam" id="PF01812">
    <property type="entry name" value="5-FTHF_cyc-lig"/>
    <property type="match status" value="1"/>
</dbReference>
<dbReference type="PANTHER" id="PTHR23407:SF1">
    <property type="entry name" value="5-FORMYLTETRAHYDROFOLATE CYCLO-LIGASE"/>
    <property type="match status" value="1"/>
</dbReference>
<comment type="catalytic activity">
    <reaction evidence="4">
        <text>(6S)-5-formyl-5,6,7,8-tetrahydrofolate + ATP = (6R)-5,10-methenyltetrahydrofolate + ADP + phosphate</text>
        <dbReference type="Rhea" id="RHEA:10488"/>
        <dbReference type="ChEBI" id="CHEBI:30616"/>
        <dbReference type="ChEBI" id="CHEBI:43474"/>
        <dbReference type="ChEBI" id="CHEBI:57455"/>
        <dbReference type="ChEBI" id="CHEBI:57457"/>
        <dbReference type="ChEBI" id="CHEBI:456216"/>
        <dbReference type="EC" id="6.3.3.2"/>
    </reaction>
</comment>
<evidence type="ECO:0000256" key="2">
    <source>
        <dbReference type="ARBA" id="ARBA00022741"/>
    </source>
</evidence>
<evidence type="ECO:0000256" key="4">
    <source>
        <dbReference type="RuleBase" id="RU361279"/>
    </source>
</evidence>
<keyword evidence="3 4" id="KW-0067">ATP-binding</keyword>
<dbReference type="GO" id="GO:0030272">
    <property type="term" value="F:5-formyltetrahydrofolate cyclo-ligase activity"/>
    <property type="evidence" value="ECO:0007669"/>
    <property type="project" value="UniProtKB-EC"/>
</dbReference>
<comment type="similarity">
    <text evidence="1 4">Belongs to the 5-formyltetrahydrofolate cyclo-ligase family.</text>
</comment>
<comment type="caution">
    <text evidence="5">The sequence shown here is derived from an EMBL/GenBank/DDBJ whole genome shotgun (WGS) entry which is preliminary data.</text>
</comment>
<dbReference type="InterPro" id="IPR002698">
    <property type="entry name" value="FTHF_cligase"/>
</dbReference>
<evidence type="ECO:0000313" key="5">
    <source>
        <dbReference type="EMBL" id="MCU6716753.1"/>
    </source>
</evidence>
<dbReference type="InterPro" id="IPR037171">
    <property type="entry name" value="NagB/RpiA_transferase-like"/>
</dbReference>
<evidence type="ECO:0000256" key="1">
    <source>
        <dbReference type="ARBA" id="ARBA00010638"/>
    </source>
</evidence>
<evidence type="ECO:0000313" key="6">
    <source>
        <dbReference type="Proteomes" id="UP001209666"/>
    </source>
</evidence>
<keyword evidence="5" id="KW-0436">Ligase</keyword>
<comment type="cofactor">
    <cofactor evidence="4">
        <name>Mg(2+)</name>
        <dbReference type="ChEBI" id="CHEBI:18420"/>
    </cofactor>
</comment>
<dbReference type="NCBIfam" id="TIGR02727">
    <property type="entry name" value="MTHFS_bact"/>
    <property type="match status" value="1"/>
</dbReference>
<keyword evidence="4" id="KW-0479">Metal-binding</keyword>
<sequence>METKASIRTKYKTLRNAMPENIVREESQRICQNISTWEIFQKAQNCFFYYPLGKEASLLPFFKESIQKRAAFPRVRGEEMDFCEVNSTDDFQEGYFHVMEPKDEIPAMDLAELEQEKTIVFTPGLVFDINGGRSGYGKGFYDRFFQKYKKVIRVGIALSCQLAEQVPMETHDISMDYLVTPEKIYKVTDNRDENK</sequence>
<gene>
    <name evidence="5" type="ORF">OCV43_05600</name>
</gene>
<proteinExistence type="inferred from homology"/>
<keyword evidence="6" id="KW-1185">Reference proteome</keyword>
<dbReference type="RefSeq" id="WP_262623607.1">
    <property type="nucleotide sequence ID" value="NZ_JAOQKI010000007.1"/>
</dbReference>
<accession>A0ABT2SCH3</accession>
<dbReference type="EMBL" id="JAOQKI010000007">
    <property type="protein sequence ID" value="MCU6716753.1"/>
    <property type="molecule type" value="Genomic_DNA"/>
</dbReference>
<protein>
    <recommendedName>
        <fullName evidence="4">5-formyltetrahydrofolate cyclo-ligase</fullName>
        <ecNumber evidence="4">6.3.3.2</ecNumber>
    </recommendedName>
</protein>
<dbReference type="SUPFAM" id="SSF100950">
    <property type="entry name" value="NagB/RpiA/CoA transferase-like"/>
    <property type="match status" value="1"/>
</dbReference>
<evidence type="ECO:0000256" key="3">
    <source>
        <dbReference type="ARBA" id="ARBA00022840"/>
    </source>
</evidence>
<keyword evidence="4" id="KW-0460">Magnesium</keyword>
<dbReference type="Proteomes" id="UP001209666">
    <property type="component" value="Unassembled WGS sequence"/>
</dbReference>
<name>A0ABT2SCH3_9FIRM</name>
<keyword evidence="2 4" id="KW-0547">Nucleotide-binding</keyword>
<dbReference type="PANTHER" id="PTHR23407">
    <property type="entry name" value="ATPASE INHIBITOR/5-FORMYLTETRAHYDROFOLATE CYCLO-LIGASE"/>
    <property type="match status" value="1"/>
</dbReference>
<dbReference type="EC" id="6.3.3.2" evidence="4"/>
<dbReference type="PIRSF" id="PIRSF006806">
    <property type="entry name" value="FTHF_cligase"/>
    <property type="match status" value="1"/>
</dbReference>